<evidence type="ECO:0000313" key="13">
    <source>
        <dbReference type="Proteomes" id="UP000019149"/>
    </source>
</evidence>
<keyword evidence="13" id="KW-1185">Reference proteome</keyword>
<dbReference type="Pfam" id="PF02225">
    <property type="entry name" value="PA"/>
    <property type="match status" value="1"/>
</dbReference>
<evidence type="ECO:0000313" key="12">
    <source>
        <dbReference type="EMBL" id="EUB59089.1"/>
    </source>
</evidence>
<gene>
    <name evidence="12" type="ORF">EGR_06081</name>
</gene>
<dbReference type="AlphaFoldDB" id="W6UZJ7"/>
<comment type="subcellular location">
    <subcellularLocation>
        <location evidence="1">Membrane</location>
        <topology evidence="1">Single-pass membrane protein</topology>
    </subcellularLocation>
</comment>
<dbReference type="InterPro" id="IPR003137">
    <property type="entry name" value="PA_domain"/>
</dbReference>
<dbReference type="Pfam" id="PF13639">
    <property type="entry name" value="zf-RING_2"/>
    <property type="match status" value="1"/>
</dbReference>
<reference evidence="12 13" key="1">
    <citation type="journal article" date="2013" name="Nat. Genet.">
        <title>The genome of the hydatid tapeworm Echinococcus granulosus.</title>
        <authorList>
            <person name="Zheng H."/>
            <person name="Zhang W."/>
            <person name="Zhang L."/>
            <person name="Zhang Z."/>
            <person name="Li J."/>
            <person name="Lu G."/>
            <person name="Zhu Y."/>
            <person name="Wang Y."/>
            <person name="Huang Y."/>
            <person name="Liu J."/>
            <person name="Kang H."/>
            <person name="Chen J."/>
            <person name="Wang L."/>
            <person name="Chen A."/>
            <person name="Yu S."/>
            <person name="Gao Z."/>
            <person name="Jin L."/>
            <person name="Gu W."/>
            <person name="Wang Z."/>
            <person name="Zhao L."/>
            <person name="Shi B."/>
            <person name="Wen H."/>
            <person name="Lin R."/>
            <person name="Jones M.K."/>
            <person name="Brejova B."/>
            <person name="Vinar T."/>
            <person name="Zhao G."/>
            <person name="McManus D.P."/>
            <person name="Chen Z."/>
            <person name="Zhou Y."/>
            <person name="Wang S."/>
        </authorList>
    </citation>
    <scope>NUCLEOTIDE SEQUENCE [LARGE SCALE GENOMIC DNA]</scope>
</reference>
<dbReference type="InterPro" id="IPR051653">
    <property type="entry name" value="E3_ligase_sorting_rcpt"/>
</dbReference>
<evidence type="ECO:0000256" key="2">
    <source>
        <dbReference type="ARBA" id="ARBA00022692"/>
    </source>
</evidence>
<dbReference type="OrthoDB" id="8062037at2759"/>
<evidence type="ECO:0000256" key="4">
    <source>
        <dbReference type="ARBA" id="ARBA00022771"/>
    </source>
</evidence>
<keyword evidence="4 8" id="KW-0863">Zinc-finger</keyword>
<keyword evidence="3" id="KW-0479">Metal-binding</keyword>
<dbReference type="InterPro" id="IPR013083">
    <property type="entry name" value="Znf_RING/FYVE/PHD"/>
</dbReference>
<dbReference type="CTD" id="36341796"/>
<evidence type="ECO:0000259" key="11">
    <source>
        <dbReference type="PROSITE" id="PS50089"/>
    </source>
</evidence>
<evidence type="ECO:0000256" key="7">
    <source>
        <dbReference type="ARBA" id="ARBA00023136"/>
    </source>
</evidence>
<feature type="region of interest" description="Disordered" evidence="9">
    <location>
        <begin position="391"/>
        <end position="450"/>
    </location>
</feature>
<feature type="compositionally biased region" description="Polar residues" evidence="9">
    <location>
        <begin position="416"/>
        <end position="433"/>
    </location>
</feature>
<keyword evidence="7 10" id="KW-0472">Membrane</keyword>
<dbReference type="PANTHER" id="PTHR47168:SF1">
    <property type="entry name" value="OS02G0798600 PROTEIN"/>
    <property type="match status" value="1"/>
</dbReference>
<dbReference type="SUPFAM" id="SSF57850">
    <property type="entry name" value="RING/U-box"/>
    <property type="match status" value="1"/>
</dbReference>
<feature type="domain" description="RING-type" evidence="11">
    <location>
        <begin position="239"/>
        <end position="281"/>
    </location>
</feature>
<feature type="transmembrane region" description="Helical" evidence="10">
    <location>
        <begin position="179"/>
        <end position="204"/>
    </location>
</feature>
<evidence type="ECO:0000256" key="5">
    <source>
        <dbReference type="ARBA" id="ARBA00022833"/>
    </source>
</evidence>
<dbReference type="GO" id="GO:0008270">
    <property type="term" value="F:zinc ion binding"/>
    <property type="evidence" value="ECO:0007669"/>
    <property type="project" value="UniProtKB-KW"/>
</dbReference>
<dbReference type="Proteomes" id="UP000019149">
    <property type="component" value="Unassembled WGS sequence"/>
</dbReference>
<dbReference type="InterPro" id="IPR001841">
    <property type="entry name" value="Znf_RING"/>
</dbReference>
<dbReference type="SMART" id="SM00184">
    <property type="entry name" value="RING"/>
    <property type="match status" value="1"/>
</dbReference>
<dbReference type="RefSeq" id="XP_024350285.1">
    <property type="nucleotide sequence ID" value="XM_024495330.1"/>
</dbReference>
<comment type="caution">
    <text evidence="12">The sequence shown here is derived from an EMBL/GenBank/DDBJ whole genome shotgun (WGS) entry which is preliminary data.</text>
</comment>
<evidence type="ECO:0000256" key="1">
    <source>
        <dbReference type="ARBA" id="ARBA00004167"/>
    </source>
</evidence>
<dbReference type="GeneID" id="36341796"/>
<dbReference type="Gene3D" id="3.50.30.30">
    <property type="match status" value="1"/>
</dbReference>
<dbReference type="PANTHER" id="PTHR47168">
    <property type="entry name" value="RING ZINC FINGER DOMAIN SUPERFAMILY PROTEIN-RELATED"/>
    <property type="match status" value="1"/>
</dbReference>
<evidence type="ECO:0000256" key="6">
    <source>
        <dbReference type="ARBA" id="ARBA00022989"/>
    </source>
</evidence>
<evidence type="ECO:0000256" key="9">
    <source>
        <dbReference type="SAM" id="MobiDB-lite"/>
    </source>
</evidence>
<dbReference type="OMA" id="SHAYHAK"/>
<organism evidence="12 13">
    <name type="scientific">Echinococcus granulosus</name>
    <name type="common">Hydatid tapeworm</name>
    <dbReference type="NCBI Taxonomy" id="6210"/>
    <lineage>
        <taxon>Eukaryota</taxon>
        <taxon>Metazoa</taxon>
        <taxon>Spiralia</taxon>
        <taxon>Lophotrochozoa</taxon>
        <taxon>Platyhelminthes</taxon>
        <taxon>Cestoda</taxon>
        <taxon>Eucestoda</taxon>
        <taxon>Cyclophyllidea</taxon>
        <taxon>Taeniidae</taxon>
        <taxon>Echinococcus</taxon>
        <taxon>Echinococcus granulosus group</taxon>
    </lineage>
</organism>
<dbReference type="KEGG" id="egl:EGR_06081"/>
<accession>W6UZJ7</accession>
<keyword evidence="5" id="KW-0862">Zinc</keyword>
<dbReference type="EMBL" id="APAU02000050">
    <property type="protein sequence ID" value="EUB59089.1"/>
    <property type="molecule type" value="Genomic_DNA"/>
</dbReference>
<dbReference type="Gene3D" id="3.30.40.10">
    <property type="entry name" value="Zinc/RING finger domain, C3HC4 (zinc finger)"/>
    <property type="match status" value="1"/>
</dbReference>
<keyword evidence="6 10" id="KW-1133">Transmembrane helix</keyword>
<sequence length="450" mass="49244">MSRKKWFNWLVDLLVGCEVESMSLFISMIFGIISMASGTLILISPQINVTIEMDDAEASFGAPITDESPLGKISTSDPPLACSAVQSPPNETDVFFALVDRGNCTFAEKVLAVQNAKYFGAIIANVESDYVFPMGSDEKLEITIPSIMVGRTSGEAIRNHYLYNSGARMKPNRGTTIEYYLVPLLIALSLAFLAIIISLAVRVFRTCMRQSKNRLSREILNKLPEIRFSEDYQNLYETCAICLEDYTMGDKLRVLPCHHAYHSKCVDRWLLRRQGSCPVCKYRIHRNHDDLETDNEENRADGGGDYEDVANEGGVESANAQNMTTGNSAIGVLQTAYSVPLNNTDAASGDFDAEYDENDGVAPLLSRSAPVASWLSGGLLPSRGTTWLGNDNPAFETTYEGEESAPPSVAEGDHSATVSFRTSKCSLPQPSANKKSEGKALETHQSSPNA</sequence>
<feature type="transmembrane region" description="Helical" evidence="10">
    <location>
        <begin position="22"/>
        <end position="43"/>
    </location>
</feature>
<evidence type="ECO:0000256" key="8">
    <source>
        <dbReference type="PROSITE-ProRule" id="PRU00175"/>
    </source>
</evidence>
<proteinExistence type="predicted"/>
<dbReference type="PROSITE" id="PS50089">
    <property type="entry name" value="ZF_RING_2"/>
    <property type="match status" value="1"/>
</dbReference>
<evidence type="ECO:0000256" key="3">
    <source>
        <dbReference type="ARBA" id="ARBA00022723"/>
    </source>
</evidence>
<keyword evidence="2 10" id="KW-0812">Transmembrane</keyword>
<evidence type="ECO:0000256" key="10">
    <source>
        <dbReference type="SAM" id="Phobius"/>
    </source>
</evidence>
<dbReference type="GO" id="GO:0016020">
    <property type="term" value="C:membrane"/>
    <property type="evidence" value="ECO:0007669"/>
    <property type="project" value="UniProtKB-SubCell"/>
</dbReference>
<protein>
    <submittedName>
        <fullName evidence="12">E3 ubiquitin-protein ligase</fullName>
    </submittedName>
</protein>
<name>W6UZJ7_ECHGR</name>
<dbReference type="STRING" id="6210.W6UZJ7"/>